<dbReference type="InterPro" id="IPR038765">
    <property type="entry name" value="Papain-like_cys_pep_sf"/>
</dbReference>
<evidence type="ECO:0000259" key="5">
    <source>
        <dbReference type="PROSITE" id="PS51443"/>
    </source>
</evidence>
<dbReference type="PANTHER" id="PTHR33447:SF2">
    <property type="entry name" value="GLUTATHIONE GAMMA-GLUTAMYLCYSTEINYLTRANSFERASE"/>
    <property type="match status" value="1"/>
</dbReference>
<dbReference type="PANTHER" id="PTHR33447">
    <property type="entry name" value="GLUTATHIONE GAMMA-GLUTAMYLCYSTEINYLTRANSFERASE"/>
    <property type="match status" value="1"/>
</dbReference>
<comment type="caution">
    <text evidence="6">The sequence shown here is derived from an EMBL/GenBank/DDBJ whole genome shotgun (WGS) entry which is preliminary data.</text>
</comment>
<dbReference type="InterPro" id="IPR040409">
    <property type="entry name" value="PCS-like"/>
</dbReference>
<accession>A0A4T0L0K6</accession>
<reference evidence="6 7" key="1">
    <citation type="submission" date="2019-03" db="EMBL/GenBank/DDBJ databases">
        <title>Sequencing 23 genomes of Wallemia ichthyophaga.</title>
        <authorList>
            <person name="Gostincar C."/>
        </authorList>
    </citation>
    <scope>NUCLEOTIDE SEQUENCE [LARGE SCALE GENOMIC DNA]</scope>
    <source>
        <strain evidence="6 7">EXF-6200</strain>
    </source>
</reference>
<name>A0A4T0L0K6_WALIC</name>
<evidence type="ECO:0000256" key="3">
    <source>
        <dbReference type="ARBA" id="ARBA00022679"/>
    </source>
</evidence>
<dbReference type="Pfam" id="PF05023">
    <property type="entry name" value="Phytochelatin"/>
    <property type="match status" value="1"/>
</dbReference>
<dbReference type="GO" id="GO:0016756">
    <property type="term" value="F:glutathione gamma-glutamylcysteinyltransferase activity"/>
    <property type="evidence" value="ECO:0007669"/>
    <property type="project" value="UniProtKB-EC"/>
</dbReference>
<keyword evidence="2" id="KW-0104">Cadmium</keyword>
<dbReference type="GO" id="GO:0098849">
    <property type="term" value="P:cellular detoxification of cadmium ion"/>
    <property type="evidence" value="ECO:0007669"/>
    <property type="project" value="TreeGrafter"/>
</dbReference>
<dbReference type="SUPFAM" id="SSF54001">
    <property type="entry name" value="Cysteine proteinases"/>
    <property type="match status" value="1"/>
</dbReference>
<evidence type="ECO:0000313" key="6">
    <source>
        <dbReference type="EMBL" id="TIB37405.1"/>
    </source>
</evidence>
<proteinExistence type="predicted"/>
<evidence type="ECO:0000256" key="4">
    <source>
        <dbReference type="ARBA" id="ARBA00022723"/>
    </source>
</evidence>
<organism evidence="6 7">
    <name type="scientific">Wallemia ichthyophaga</name>
    <dbReference type="NCBI Taxonomy" id="245174"/>
    <lineage>
        <taxon>Eukaryota</taxon>
        <taxon>Fungi</taxon>
        <taxon>Dikarya</taxon>
        <taxon>Basidiomycota</taxon>
        <taxon>Wallemiomycotina</taxon>
        <taxon>Wallemiomycetes</taxon>
        <taxon>Wallemiales</taxon>
        <taxon>Wallemiaceae</taxon>
        <taxon>Wallemia</taxon>
    </lineage>
</organism>
<dbReference type="PROSITE" id="PS51443">
    <property type="entry name" value="PCS"/>
    <property type="match status" value="1"/>
</dbReference>
<dbReference type="GO" id="GO:0010273">
    <property type="term" value="P:detoxification of copper ion"/>
    <property type="evidence" value="ECO:0007669"/>
    <property type="project" value="TreeGrafter"/>
</dbReference>
<dbReference type="InterPro" id="IPR007719">
    <property type="entry name" value="PCS_N"/>
</dbReference>
<feature type="domain" description="Peptidase C83" evidence="5">
    <location>
        <begin position="30"/>
        <end position="248"/>
    </location>
</feature>
<dbReference type="AlphaFoldDB" id="A0A4T0L0K6"/>
<dbReference type="GO" id="GO:0046872">
    <property type="term" value="F:metal ion binding"/>
    <property type="evidence" value="ECO:0007669"/>
    <property type="project" value="UniProtKB-KW"/>
</dbReference>
<evidence type="ECO:0000313" key="7">
    <source>
        <dbReference type="Proteomes" id="UP000310689"/>
    </source>
</evidence>
<dbReference type="InterPro" id="IPR038156">
    <property type="entry name" value="PCS_N_sf"/>
</dbReference>
<evidence type="ECO:0000256" key="1">
    <source>
        <dbReference type="ARBA" id="ARBA00012468"/>
    </source>
</evidence>
<gene>
    <name evidence="6" type="ORF">E3P86_02182</name>
</gene>
<dbReference type="GO" id="GO:0046938">
    <property type="term" value="P:phytochelatin biosynthetic process"/>
    <property type="evidence" value="ECO:0007669"/>
    <property type="project" value="InterPro"/>
</dbReference>
<dbReference type="EC" id="2.3.2.15" evidence="1"/>
<protein>
    <recommendedName>
        <fullName evidence="1">glutathione gamma-glutamylcysteinyltransferase</fullName>
        <ecNumber evidence="1">2.3.2.15</ecNumber>
    </recommendedName>
</protein>
<dbReference type="EMBL" id="SPOI01000101">
    <property type="protein sequence ID" value="TIB37405.1"/>
    <property type="molecule type" value="Genomic_DNA"/>
</dbReference>
<keyword evidence="4" id="KW-0479">Metal-binding</keyword>
<dbReference type="Proteomes" id="UP000310689">
    <property type="component" value="Unassembled WGS sequence"/>
</dbReference>
<sequence length="413" mass="45296">MQSLRNLAGHTMTDIPKATVESITRPSISKPTASFYKRPLPPKCTSFSSQPGKEIFANALLEGNMEAYFPLASQFVTQNEPAYCGLGTLVMILNALEVDPGRRYKGPWRWYEQEMLDCCRSLQSVAETGISLTEFTCIARCNGLNAHVHSAPMGLDKFRQDVKMAARSSDMFMALSYSRASLGQTGSGHFSPVGGYSEAHDSLLLLDVARFKYPSYWTSIQDAYEAMLPLDQVTQLPRGYTLLSPVEPSESIMTSSLTTITLNKSTWKLFQSKIGSSLDSVTGDSIGEFINAVGRVVNSKEIRVVGKRSIASEDSLSALLDEFNGSQFGKLLQVDDPIDGLFLMALFAPNGPFNIRIPQKIKPQLMEKILSTISSSSMSTEMTVLQQQLTALGECCQQESELSCACGKERSCS</sequence>
<dbReference type="FunFam" id="3.90.70.30:FF:000001">
    <property type="entry name" value="Glutathione gamma-glutamylcysteinyltransferase 1"/>
    <property type="match status" value="1"/>
</dbReference>
<evidence type="ECO:0000256" key="2">
    <source>
        <dbReference type="ARBA" id="ARBA00022539"/>
    </source>
</evidence>
<dbReference type="Gene3D" id="3.90.70.30">
    <property type="entry name" value="Phytochelatin synthase, N-terminal domain"/>
    <property type="match status" value="1"/>
</dbReference>
<keyword evidence="3" id="KW-0808">Transferase</keyword>